<dbReference type="GO" id="GO:0005509">
    <property type="term" value="F:calcium ion binding"/>
    <property type="evidence" value="ECO:0007669"/>
    <property type="project" value="InterPro"/>
</dbReference>
<evidence type="ECO:0000313" key="19">
    <source>
        <dbReference type="Proteomes" id="UP000011518"/>
    </source>
</evidence>
<keyword evidence="8" id="KW-0479">Metal-binding</keyword>
<evidence type="ECO:0000256" key="4">
    <source>
        <dbReference type="ARBA" id="ARBA00007056"/>
    </source>
</evidence>
<evidence type="ECO:0000256" key="16">
    <source>
        <dbReference type="ARBA" id="ARBA00080187"/>
    </source>
</evidence>
<evidence type="ECO:0000313" key="18">
    <source>
        <dbReference type="EMBL" id="ELV13708.1"/>
    </source>
</evidence>
<evidence type="ECO:0000256" key="13">
    <source>
        <dbReference type="ARBA" id="ARBA00023098"/>
    </source>
</evidence>
<evidence type="ECO:0000256" key="3">
    <source>
        <dbReference type="ARBA" id="ARBA00004613"/>
    </source>
</evidence>
<gene>
    <name evidence="18" type="ORF">TREES_T100005699</name>
</gene>
<evidence type="ECO:0000256" key="11">
    <source>
        <dbReference type="ARBA" id="ARBA00022837"/>
    </source>
</evidence>
<dbReference type="EC" id="3.1.1.4" evidence="5"/>
<dbReference type="FunFam" id="1.20.90.10:FF:000004">
    <property type="entry name" value="Group XIIA secretory phospholipase A2"/>
    <property type="match status" value="1"/>
</dbReference>
<reference evidence="19" key="2">
    <citation type="journal article" date="2013" name="Nat. Commun.">
        <title>Genome of the Chinese tree shrew.</title>
        <authorList>
            <person name="Fan Y."/>
            <person name="Huang Z.Y."/>
            <person name="Cao C.C."/>
            <person name="Chen C.S."/>
            <person name="Chen Y.X."/>
            <person name="Fan D.D."/>
            <person name="He J."/>
            <person name="Hou H.L."/>
            <person name="Hu L."/>
            <person name="Hu X.T."/>
            <person name="Jiang X.T."/>
            <person name="Lai R."/>
            <person name="Lang Y.S."/>
            <person name="Liang B."/>
            <person name="Liao S.G."/>
            <person name="Mu D."/>
            <person name="Ma Y.Y."/>
            <person name="Niu Y.Y."/>
            <person name="Sun X.Q."/>
            <person name="Xia J.Q."/>
            <person name="Xiao J."/>
            <person name="Xiong Z.Q."/>
            <person name="Xu L."/>
            <person name="Yang L."/>
            <person name="Zhang Y."/>
            <person name="Zhao W."/>
            <person name="Zhao X.D."/>
            <person name="Zheng Y.T."/>
            <person name="Zhou J.M."/>
            <person name="Zhu Y.B."/>
            <person name="Zhang G.J."/>
            <person name="Wang J."/>
            <person name="Yao Y.G."/>
        </authorList>
    </citation>
    <scope>NUCLEOTIDE SEQUENCE [LARGE SCALE GENOMIC DNA]</scope>
</reference>
<dbReference type="AlphaFoldDB" id="L8YBA8"/>
<comment type="subcellular location">
    <subcellularLocation>
        <location evidence="2">Cytoplasm</location>
    </subcellularLocation>
    <subcellularLocation>
        <location evidence="3">Secreted</location>
    </subcellularLocation>
</comment>
<feature type="signal peptide" evidence="17">
    <location>
        <begin position="1"/>
        <end position="21"/>
    </location>
</feature>
<protein>
    <recommendedName>
        <fullName evidence="15">Group XIIA secretory phospholipase A2</fullName>
        <ecNumber evidence="5">3.1.1.4</ecNumber>
    </recommendedName>
    <alternativeName>
        <fullName evidence="16">Phosphatidylcholine 2-acylhydrolase 12A</fullName>
    </alternativeName>
</protein>
<comment type="similarity">
    <text evidence="4">Belongs to the phospholipase A2 family.</text>
</comment>
<evidence type="ECO:0000256" key="9">
    <source>
        <dbReference type="ARBA" id="ARBA00022729"/>
    </source>
</evidence>
<dbReference type="Gene3D" id="1.20.90.10">
    <property type="entry name" value="Phospholipase A2 domain"/>
    <property type="match status" value="1"/>
</dbReference>
<reference evidence="19" key="1">
    <citation type="submission" date="2012-07" db="EMBL/GenBank/DDBJ databases">
        <title>Genome of the Chinese tree shrew, a rising model animal genetically related to primates.</title>
        <authorList>
            <person name="Zhang G."/>
            <person name="Fan Y."/>
            <person name="Yao Y."/>
            <person name="Huang Z."/>
        </authorList>
    </citation>
    <scope>NUCLEOTIDE SEQUENCE [LARGE SCALE GENOMIC DNA]</scope>
</reference>
<keyword evidence="10" id="KW-0378">Hydrolase</keyword>
<dbReference type="FunCoup" id="L8YBA8">
    <property type="interactions" value="492"/>
</dbReference>
<keyword evidence="7" id="KW-0964">Secreted</keyword>
<accession>L8YBA8</accession>
<sequence length="286" mass="31382">MALLPRPALALLLVVAAAVMGQEQEQTTDWRATLKTIRNGVHRIDTYLNAALDLLGGEDGLCRYKCSDGSKPLPRYGFKPSPPSGCGSPLFGVHLNVGIPSLTRCCNQHDRCYETCGHSKSDCDEQFQACLSKICRDVQRTLGLAQHVQDEIESHQASGWVASSQTRALSGRLSVLSAVTCRARRAGLGGRLAQGEVHCCRERAWCDSLTRGRVLPGHELDTPPEPWCAWLWCTWPSVTLRVAFPPAACETAVGLLFDSVIHLGCKPYLDSQRAACRCRHEEKTDL</sequence>
<keyword evidence="9 17" id="KW-0732">Signal</keyword>
<evidence type="ECO:0000256" key="5">
    <source>
        <dbReference type="ARBA" id="ARBA00013278"/>
    </source>
</evidence>
<evidence type="ECO:0000256" key="7">
    <source>
        <dbReference type="ARBA" id="ARBA00022525"/>
    </source>
</evidence>
<dbReference type="InParanoid" id="L8YBA8"/>
<evidence type="ECO:0000256" key="6">
    <source>
        <dbReference type="ARBA" id="ARBA00022490"/>
    </source>
</evidence>
<organism evidence="18 19">
    <name type="scientific">Tupaia chinensis</name>
    <name type="common">Chinese tree shrew</name>
    <name type="synonym">Tupaia belangeri chinensis</name>
    <dbReference type="NCBI Taxonomy" id="246437"/>
    <lineage>
        <taxon>Eukaryota</taxon>
        <taxon>Metazoa</taxon>
        <taxon>Chordata</taxon>
        <taxon>Craniata</taxon>
        <taxon>Vertebrata</taxon>
        <taxon>Euteleostomi</taxon>
        <taxon>Mammalia</taxon>
        <taxon>Eutheria</taxon>
        <taxon>Euarchontoglires</taxon>
        <taxon>Scandentia</taxon>
        <taxon>Tupaiidae</taxon>
        <taxon>Tupaia</taxon>
    </lineage>
</organism>
<dbReference type="GO" id="GO:0005737">
    <property type="term" value="C:cytoplasm"/>
    <property type="evidence" value="ECO:0007669"/>
    <property type="project" value="UniProtKB-SubCell"/>
</dbReference>
<comment type="function">
    <text evidence="14">PA2 catalyzes the calcium-dependent hydrolysis of the 2-acyl groups in 3-sn-phosphoglycerides. Does not exhibit detectable activity toward sn-2-arachidonoyl- or linoleoyl-phosphatidylcholine or -phosphatidylethanolamine.</text>
</comment>
<dbReference type="Proteomes" id="UP000011518">
    <property type="component" value="Unassembled WGS sequence"/>
</dbReference>
<evidence type="ECO:0000256" key="14">
    <source>
        <dbReference type="ARBA" id="ARBA00055247"/>
    </source>
</evidence>
<name>L8YBA8_TUPCH</name>
<dbReference type="InterPro" id="IPR036444">
    <property type="entry name" value="PLipase_A2_dom_sf"/>
</dbReference>
<dbReference type="GO" id="GO:0050482">
    <property type="term" value="P:arachidonate secretion"/>
    <property type="evidence" value="ECO:0007669"/>
    <property type="project" value="InterPro"/>
</dbReference>
<comment type="cofactor">
    <cofactor evidence="1">
        <name>Ca(2+)</name>
        <dbReference type="ChEBI" id="CHEBI:29108"/>
    </cofactor>
</comment>
<dbReference type="SUPFAM" id="SSF48619">
    <property type="entry name" value="Phospholipase A2, PLA2"/>
    <property type="match status" value="1"/>
</dbReference>
<dbReference type="GO" id="GO:0006644">
    <property type="term" value="P:phospholipid metabolic process"/>
    <property type="evidence" value="ECO:0007669"/>
    <property type="project" value="InterPro"/>
</dbReference>
<evidence type="ECO:0000256" key="15">
    <source>
        <dbReference type="ARBA" id="ARBA00070731"/>
    </source>
</evidence>
<keyword evidence="11" id="KW-0106">Calcium</keyword>
<dbReference type="eggNOG" id="ENOG502QU22">
    <property type="taxonomic scope" value="Eukaryota"/>
</dbReference>
<dbReference type="Pfam" id="PF06951">
    <property type="entry name" value="PLA2G12"/>
    <property type="match status" value="2"/>
</dbReference>
<dbReference type="InterPro" id="IPR033113">
    <property type="entry name" value="PLA2_histidine"/>
</dbReference>
<keyword evidence="13" id="KW-0443">Lipid metabolism</keyword>
<dbReference type="EMBL" id="KB360594">
    <property type="protein sequence ID" value="ELV13708.1"/>
    <property type="molecule type" value="Genomic_DNA"/>
</dbReference>
<dbReference type="PANTHER" id="PTHR12824">
    <property type="entry name" value="GROUP XII SECRETORY PHOSPHOLIPASE A2 FAMILY MEMBER"/>
    <property type="match status" value="1"/>
</dbReference>
<evidence type="ECO:0000256" key="1">
    <source>
        <dbReference type="ARBA" id="ARBA00001913"/>
    </source>
</evidence>
<dbReference type="GO" id="GO:0016042">
    <property type="term" value="P:lipid catabolic process"/>
    <property type="evidence" value="ECO:0007669"/>
    <property type="project" value="UniProtKB-KW"/>
</dbReference>
<proteinExistence type="inferred from homology"/>
<dbReference type="InterPro" id="IPR010711">
    <property type="entry name" value="PLA2G12"/>
</dbReference>
<evidence type="ECO:0000256" key="12">
    <source>
        <dbReference type="ARBA" id="ARBA00022963"/>
    </source>
</evidence>
<evidence type="ECO:0000256" key="8">
    <source>
        <dbReference type="ARBA" id="ARBA00022723"/>
    </source>
</evidence>
<dbReference type="STRING" id="246437.L8YBA8"/>
<dbReference type="GO" id="GO:0005576">
    <property type="term" value="C:extracellular region"/>
    <property type="evidence" value="ECO:0007669"/>
    <property type="project" value="UniProtKB-SubCell"/>
</dbReference>
<dbReference type="GO" id="GO:0004623">
    <property type="term" value="F:phospholipase A2 activity"/>
    <property type="evidence" value="ECO:0007669"/>
    <property type="project" value="UniProtKB-EC"/>
</dbReference>
<keyword evidence="19" id="KW-1185">Reference proteome</keyword>
<dbReference type="PROSITE" id="PS00118">
    <property type="entry name" value="PA2_HIS"/>
    <property type="match status" value="1"/>
</dbReference>
<keyword evidence="6" id="KW-0963">Cytoplasm</keyword>
<keyword evidence="12" id="KW-0442">Lipid degradation</keyword>
<dbReference type="PANTHER" id="PTHR12824:SF7">
    <property type="entry name" value="GROUP XIIA SECRETORY PHOSPHOLIPASE A2"/>
    <property type="match status" value="1"/>
</dbReference>
<evidence type="ECO:0000256" key="10">
    <source>
        <dbReference type="ARBA" id="ARBA00022801"/>
    </source>
</evidence>
<evidence type="ECO:0000256" key="2">
    <source>
        <dbReference type="ARBA" id="ARBA00004496"/>
    </source>
</evidence>
<feature type="chain" id="PRO_5003998938" description="Group XIIA secretory phospholipase A2" evidence="17">
    <location>
        <begin position="22"/>
        <end position="286"/>
    </location>
</feature>
<evidence type="ECO:0000256" key="17">
    <source>
        <dbReference type="SAM" id="SignalP"/>
    </source>
</evidence>